<name>A0A0G0H2F0_9BACT</name>
<accession>A0A0G0H2F0</accession>
<feature type="transmembrane region" description="Helical" evidence="1">
    <location>
        <begin position="242"/>
        <end position="268"/>
    </location>
</feature>
<keyword evidence="1" id="KW-1133">Transmembrane helix</keyword>
<sequence>MQKVSSFLAASILGISVLGGSLYSYLFVNESIGLSFPVFTLFMIIAVELVKYIAKGAKGFSYYDLLFIPIFILSLFTVWHQNDALLILNGLVISFLFLPIVYFSFHSDIYKRFSFLNAHLVYLHNFVSGLIGIPRFLKVLFVAGANVQSKSKRSKVVILNILVGCVIAFPIVLLFTGLFVLADDAFKEWLGKIDVNIGTGHVIVSIIITILLLYSFIGIFVGKLKNIYVDQSYDERSRGITAIISSVVLFSLNLLFIFFILIQFVYLFGDHDKVVDLGMTYSEYAVKGFWELQVVSILAFGLIYFLKRFTVAKSRNAKVFTKSLIGLFIINVLVVIFSAHTRMNLYESGYGYTELRLFTHTFMGMEACLFAYLFLSNLYRPLFKFFSLYALIIGFIFLFGLNILKPDWIIGYRNINRYEEGKQLDVEYLLSLSSDAYLQLEDVDFETKEIYLCELTQKREEIEKSSDSWKEFNYSKKSATDQIDDLTKGYDTERCNNLVEELVNKKMGEYSDLIEAEDYGKAKEYWNFDGESLNLVNYIPEEIDITDYQIDEASFYYGKSYDNALFNKNDGPAYYYSDFGTYAYLSAKLHYGNDYNTNACKTDTVVLVLANGKALIGSSEVFPLFVNDLRYTSKDYYVNLLKELDNSSYTYSTCY</sequence>
<organism evidence="2 3">
    <name type="scientific">candidate division WS6 bacterium GW2011_GWA2_37_6</name>
    <dbReference type="NCBI Taxonomy" id="1619087"/>
    <lineage>
        <taxon>Bacteria</taxon>
        <taxon>Candidatus Dojkabacteria</taxon>
    </lineage>
</organism>
<feature type="transmembrane region" description="Helical" evidence="1">
    <location>
        <begin position="319"/>
        <end position="337"/>
    </location>
</feature>
<dbReference type="Pfam" id="PF13687">
    <property type="entry name" value="DUF4153"/>
    <property type="match status" value="1"/>
</dbReference>
<feature type="transmembrane region" description="Helical" evidence="1">
    <location>
        <begin position="7"/>
        <end position="26"/>
    </location>
</feature>
<feature type="transmembrane region" description="Helical" evidence="1">
    <location>
        <begin position="357"/>
        <end position="375"/>
    </location>
</feature>
<protein>
    <submittedName>
        <fullName evidence="2">Uncharacterized protein</fullName>
    </submittedName>
</protein>
<dbReference type="AlphaFoldDB" id="A0A0G0H2F0"/>
<dbReference type="InterPro" id="IPR025291">
    <property type="entry name" value="DUF4153"/>
</dbReference>
<comment type="caution">
    <text evidence="2">The sequence shown here is derived from an EMBL/GenBank/DDBJ whole genome shotgun (WGS) entry which is preliminary data.</text>
</comment>
<feature type="transmembrane region" description="Helical" evidence="1">
    <location>
        <begin position="157"/>
        <end position="182"/>
    </location>
</feature>
<dbReference type="Proteomes" id="UP000034852">
    <property type="component" value="Unassembled WGS sequence"/>
</dbReference>
<feature type="transmembrane region" description="Helical" evidence="1">
    <location>
        <begin position="288"/>
        <end position="307"/>
    </location>
</feature>
<feature type="transmembrane region" description="Helical" evidence="1">
    <location>
        <begin position="62"/>
        <end position="79"/>
    </location>
</feature>
<feature type="transmembrane region" description="Helical" evidence="1">
    <location>
        <begin position="382"/>
        <end position="404"/>
    </location>
</feature>
<reference evidence="2 3" key="1">
    <citation type="journal article" date="2015" name="Nature">
        <title>rRNA introns, odd ribosomes, and small enigmatic genomes across a large radiation of phyla.</title>
        <authorList>
            <person name="Brown C.T."/>
            <person name="Hug L.A."/>
            <person name="Thomas B.C."/>
            <person name="Sharon I."/>
            <person name="Castelle C.J."/>
            <person name="Singh A."/>
            <person name="Wilkins M.J."/>
            <person name="Williams K.H."/>
            <person name="Banfield J.F."/>
        </authorList>
    </citation>
    <scope>NUCLEOTIDE SEQUENCE [LARGE SCALE GENOMIC DNA]</scope>
</reference>
<keyword evidence="1" id="KW-0812">Transmembrane</keyword>
<dbReference type="EMBL" id="LBTH01000001">
    <property type="protein sequence ID" value="KKQ36342.1"/>
    <property type="molecule type" value="Genomic_DNA"/>
</dbReference>
<feature type="transmembrane region" description="Helical" evidence="1">
    <location>
        <begin position="32"/>
        <end position="50"/>
    </location>
</feature>
<feature type="transmembrane region" description="Helical" evidence="1">
    <location>
        <begin position="85"/>
        <end position="105"/>
    </location>
</feature>
<evidence type="ECO:0000313" key="3">
    <source>
        <dbReference type="Proteomes" id="UP000034852"/>
    </source>
</evidence>
<keyword evidence="1" id="KW-0472">Membrane</keyword>
<evidence type="ECO:0000313" key="2">
    <source>
        <dbReference type="EMBL" id="KKQ36342.1"/>
    </source>
</evidence>
<gene>
    <name evidence="2" type="ORF">US52_C0001G0010</name>
</gene>
<proteinExistence type="predicted"/>
<evidence type="ECO:0000256" key="1">
    <source>
        <dbReference type="SAM" id="Phobius"/>
    </source>
</evidence>
<feature type="transmembrane region" description="Helical" evidence="1">
    <location>
        <begin position="202"/>
        <end position="221"/>
    </location>
</feature>